<dbReference type="EMBL" id="JAFKCW010000003">
    <property type="protein sequence ID" value="MBN7801948.1"/>
    <property type="molecule type" value="Genomic_DNA"/>
</dbReference>
<keyword evidence="3 5" id="KW-1133">Transmembrane helix</keyword>
<evidence type="ECO:0000259" key="6">
    <source>
        <dbReference type="Pfam" id="PF04932"/>
    </source>
</evidence>
<evidence type="ECO:0000256" key="5">
    <source>
        <dbReference type="SAM" id="Phobius"/>
    </source>
</evidence>
<organism evidence="7 8">
    <name type="scientific">Algoriphagus aestuariicola</name>
    <dbReference type="NCBI Taxonomy" id="1852016"/>
    <lineage>
        <taxon>Bacteria</taxon>
        <taxon>Pseudomonadati</taxon>
        <taxon>Bacteroidota</taxon>
        <taxon>Cytophagia</taxon>
        <taxon>Cytophagales</taxon>
        <taxon>Cyclobacteriaceae</taxon>
        <taxon>Algoriphagus</taxon>
    </lineage>
</organism>
<feature type="transmembrane region" description="Helical" evidence="5">
    <location>
        <begin position="216"/>
        <end position="238"/>
    </location>
</feature>
<proteinExistence type="predicted"/>
<evidence type="ECO:0000313" key="8">
    <source>
        <dbReference type="Proteomes" id="UP000664698"/>
    </source>
</evidence>
<name>A0ABS3BRL5_9BACT</name>
<keyword evidence="2 5" id="KW-0812">Transmembrane</keyword>
<dbReference type="PANTHER" id="PTHR37422:SF13">
    <property type="entry name" value="LIPOPOLYSACCHARIDE BIOSYNTHESIS PROTEIN PA4999-RELATED"/>
    <property type="match status" value="1"/>
</dbReference>
<dbReference type="Pfam" id="PF04932">
    <property type="entry name" value="Wzy_C"/>
    <property type="match status" value="1"/>
</dbReference>
<sequence>MLALSVYVFYGMVVFGLTYSGHPLEVPNAAKLLVNPLFLLSSVLWLSSRANARLVYFLDWTLGILLLLSLAQLLLYHASFDFRLVLGSDSSGQASSLYRPALYFWGLDDKNMFGARIALMGFVFMFIPVLTKRKLSLLRIFFAFLVAFLSLSRTPMVALLIGATVLGWLVLERKWRVAMLLAVAILLPVFLTQVVRIDSITSSNDGMGIRLIYWQAFFAHFSDLSIWGGGFVEASRFLEDNAKLYRGEPHIHNTLMTTYVEFGLIGFVAFTAFLGLFLRACYQQRQQWALWILLFLPIASIMMILYSGYDNDVMVYLALVWLVGTQQDVDFQQTKITVL</sequence>
<dbReference type="RefSeq" id="WP_206569958.1">
    <property type="nucleotide sequence ID" value="NZ_JAFKCW010000003.1"/>
</dbReference>
<feature type="transmembrane region" description="Helical" evidence="5">
    <location>
        <begin position="30"/>
        <end position="47"/>
    </location>
</feature>
<evidence type="ECO:0000256" key="4">
    <source>
        <dbReference type="ARBA" id="ARBA00023136"/>
    </source>
</evidence>
<protein>
    <submittedName>
        <fullName evidence="7">O-antigen ligase family protein</fullName>
    </submittedName>
</protein>
<feature type="transmembrane region" description="Helical" evidence="5">
    <location>
        <begin position="113"/>
        <end position="130"/>
    </location>
</feature>
<evidence type="ECO:0000256" key="2">
    <source>
        <dbReference type="ARBA" id="ARBA00022692"/>
    </source>
</evidence>
<comment type="caution">
    <text evidence="7">The sequence shown here is derived from an EMBL/GenBank/DDBJ whole genome shotgun (WGS) entry which is preliminary data.</text>
</comment>
<gene>
    <name evidence="7" type="ORF">J0A67_13830</name>
</gene>
<keyword evidence="4 5" id="KW-0472">Membrane</keyword>
<keyword evidence="8" id="KW-1185">Reference proteome</keyword>
<feature type="transmembrane region" description="Helical" evidence="5">
    <location>
        <begin position="177"/>
        <end position="195"/>
    </location>
</feature>
<feature type="transmembrane region" description="Helical" evidence="5">
    <location>
        <begin position="142"/>
        <end position="171"/>
    </location>
</feature>
<feature type="transmembrane region" description="Helical" evidence="5">
    <location>
        <begin position="54"/>
        <end position="76"/>
    </location>
</feature>
<dbReference type="InterPro" id="IPR051533">
    <property type="entry name" value="WaaL-like"/>
</dbReference>
<evidence type="ECO:0000256" key="1">
    <source>
        <dbReference type="ARBA" id="ARBA00004141"/>
    </source>
</evidence>
<evidence type="ECO:0000313" key="7">
    <source>
        <dbReference type="EMBL" id="MBN7801948.1"/>
    </source>
</evidence>
<reference evidence="7 8" key="1">
    <citation type="submission" date="2021-03" db="EMBL/GenBank/DDBJ databases">
        <title>novel species isolated from a fishpond in China.</title>
        <authorList>
            <person name="Lu H."/>
            <person name="Cai Z."/>
        </authorList>
    </citation>
    <scope>NUCLEOTIDE SEQUENCE [LARGE SCALE GENOMIC DNA]</scope>
    <source>
        <strain evidence="7 8">JCM 31546</strain>
    </source>
</reference>
<dbReference type="InterPro" id="IPR007016">
    <property type="entry name" value="O-antigen_ligase-rel_domated"/>
</dbReference>
<evidence type="ECO:0000256" key="3">
    <source>
        <dbReference type="ARBA" id="ARBA00022989"/>
    </source>
</evidence>
<feature type="transmembrane region" description="Helical" evidence="5">
    <location>
        <begin position="258"/>
        <end position="278"/>
    </location>
</feature>
<feature type="domain" description="O-antigen ligase-related" evidence="6">
    <location>
        <begin position="141"/>
        <end position="270"/>
    </location>
</feature>
<accession>A0ABS3BRL5</accession>
<feature type="transmembrane region" description="Helical" evidence="5">
    <location>
        <begin position="7"/>
        <end position="24"/>
    </location>
</feature>
<dbReference type="PANTHER" id="PTHR37422">
    <property type="entry name" value="TEICHURONIC ACID BIOSYNTHESIS PROTEIN TUAE"/>
    <property type="match status" value="1"/>
</dbReference>
<keyword evidence="7" id="KW-0436">Ligase</keyword>
<dbReference type="GO" id="GO:0016874">
    <property type="term" value="F:ligase activity"/>
    <property type="evidence" value="ECO:0007669"/>
    <property type="project" value="UniProtKB-KW"/>
</dbReference>
<dbReference type="Proteomes" id="UP000664698">
    <property type="component" value="Unassembled WGS sequence"/>
</dbReference>
<comment type="subcellular location">
    <subcellularLocation>
        <location evidence="1">Membrane</location>
        <topology evidence="1">Multi-pass membrane protein</topology>
    </subcellularLocation>
</comment>
<feature type="transmembrane region" description="Helical" evidence="5">
    <location>
        <begin position="290"/>
        <end position="309"/>
    </location>
</feature>